<dbReference type="Pfam" id="PF02638">
    <property type="entry name" value="GHL10"/>
    <property type="match status" value="1"/>
</dbReference>
<dbReference type="InterPro" id="IPR003646">
    <property type="entry name" value="SH3-like_bac-type"/>
</dbReference>
<evidence type="ECO:0000259" key="4">
    <source>
        <dbReference type="PROSITE" id="PS51781"/>
    </source>
</evidence>
<dbReference type="SMART" id="SM00287">
    <property type="entry name" value="SH3b"/>
    <property type="match status" value="2"/>
</dbReference>
<feature type="chain" id="PRO_5003279187" description="SH3b domain-containing protein" evidence="3">
    <location>
        <begin position="25"/>
        <end position="566"/>
    </location>
</feature>
<dbReference type="eggNOG" id="COG1649">
    <property type="taxonomic scope" value="Bacteria"/>
</dbReference>
<feature type="region of interest" description="Disordered" evidence="2">
    <location>
        <begin position="380"/>
        <end position="422"/>
    </location>
</feature>
<dbReference type="PANTHER" id="PTHR43405:SF1">
    <property type="entry name" value="GLYCOSYL HYDROLASE DIGH"/>
    <property type="match status" value="1"/>
</dbReference>
<dbReference type="PROSITE" id="PS51781">
    <property type="entry name" value="SH3B"/>
    <property type="match status" value="2"/>
</dbReference>
<dbReference type="InterPro" id="IPR003790">
    <property type="entry name" value="GHL10"/>
</dbReference>
<evidence type="ECO:0000313" key="6">
    <source>
        <dbReference type="Proteomes" id="UP000008467"/>
    </source>
</evidence>
<dbReference type="KEGG" id="cle:Clole_1538"/>
<dbReference type="Gene3D" id="3.20.20.80">
    <property type="entry name" value="Glycosidases"/>
    <property type="match status" value="1"/>
</dbReference>
<proteinExistence type="predicted"/>
<dbReference type="eggNOG" id="COG3807">
    <property type="taxonomic scope" value="Bacteria"/>
</dbReference>
<dbReference type="SUPFAM" id="SSF51445">
    <property type="entry name" value="(Trans)glycosidases"/>
    <property type="match status" value="1"/>
</dbReference>
<feature type="signal peptide" evidence="3">
    <location>
        <begin position="1"/>
        <end position="24"/>
    </location>
</feature>
<keyword evidence="6" id="KW-1185">Reference proteome</keyword>
<sequence length="566" mass="61676">MKKVVSVFTVFMLIVSMFSVNALAQTQSKQLRGIWISTVYNLDYPSTKNNISAQKSEFTEKLDQLKAIGINAVFVQVRPKADALYKSHINPWSDVLTGTQGQEPGYDPLAFMVEEAHKRGMELHAWLNPYRVTTSGTDVNALAINHPARLNPSWLFSYNNALYYNPELEEVKVHIVDTVKEIATNYNVDGIHFDDYFYPSSYPLPAGESKDGTVANHRRQAVNDMVSRVSYAIKAINRSSGKNISFGISPAGIWKNNTSDPLGSATSGNEAYYSVYADARTWIQNGWLDYITPQIYWETGHAKADYETLVKWWSNQVVGTSTKLYIGQGIYRDVVATQIDTQLAVNEKYTQVEGSIYFSLRDLLSNRMGSKDKISNYYKANPVTGTGNTGSGGNSSNNGNSNTENGTGSGSSSSNVNPNAVGKTGVVSATTLNIRSGARTDRPVVAKVSSGTKVTILSILGDWYKVKLSNGTVGWASAAYIKVDASQSTTNNGNTAGSTTNTSSFPKQGTVNATSLNIRAGARTDRAIVAKLAKGTKVTILSILGDWYKVKLADGTIGWCVKTYIS</sequence>
<dbReference type="InterPro" id="IPR017853">
    <property type="entry name" value="GH"/>
</dbReference>
<organism evidence="5 6">
    <name type="scientific">Cellulosilyticum lentocellum (strain ATCC 49066 / DSM 5427 / NCIMB 11756 / RHM5)</name>
    <name type="common">Clostridium lentocellum</name>
    <dbReference type="NCBI Taxonomy" id="642492"/>
    <lineage>
        <taxon>Bacteria</taxon>
        <taxon>Bacillati</taxon>
        <taxon>Bacillota</taxon>
        <taxon>Clostridia</taxon>
        <taxon>Lachnospirales</taxon>
        <taxon>Cellulosilyticaceae</taxon>
        <taxon>Cellulosilyticum</taxon>
    </lineage>
</organism>
<reference evidence="5 6" key="1">
    <citation type="journal article" date="2011" name="J. Bacteriol.">
        <title>Complete genome sequence of the cellulose-degrading bacterium Cellulosilyticum lentocellum.</title>
        <authorList>
            <consortium name="US DOE Joint Genome Institute"/>
            <person name="Miller D.A."/>
            <person name="Suen G."/>
            <person name="Bruce D."/>
            <person name="Copeland A."/>
            <person name="Cheng J.F."/>
            <person name="Detter C."/>
            <person name="Goodwin L.A."/>
            <person name="Han C.S."/>
            <person name="Hauser L.J."/>
            <person name="Land M.L."/>
            <person name="Lapidus A."/>
            <person name="Lucas S."/>
            <person name="Meincke L."/>
            <person name="Pitluck S."/>
            <person name="Tapia R."/>
            <person name="Teshima H."/>
            <person name="Woyke T."/>
            <person name="Fox B.G."/>
            <person name="Angert E.R."/>
            <person name="Currie C.R."/>
        </authorList>
    </citation>
    <scope>NUCLEOTIDE SEQUENCE [LARGE SCALE GENOMIC DNA]</scope>
    <source>
        <strain evidence="6">ATCC 49066 / DSM 5427 / NCIMB 11756 / RHM5</strain>
    </source>
</reference>
<dbReference type="Proteomes" id="UP000008467">
    <property type="component" value="Chromosome"/>
</dbReference>
<accession>F2JJY2</accession>
<dbReference type="Pfam" id="PF08239">
    <property type="entry name" value="SH3_3"/>
    <property type="match status" value="2"/>
</dbReference>
<dbReference type="Gene3D" id="2.30.30.40">
    <property type="entry name" value="SH3 Domains"/>
    <property type="match status" value="2"/>
</dbReference>
<dbReference type="EMBL" id="CP002582">
    <property type="protein sequence ID" value="ADZ83264.1"/>
    <property type="molecule type" value="Genomic_DNA"/>
</dbReference>
<evidence type="ECO:0000256" key="3">
    <source>
        <dbReference type="SAM" id="SignalP"/>
    </source>
</evidence>
<gene>
    <name evidence="5" type="ordered locus">Clole_1538</name>
</gene>
<dbReference type="InterPro" id="IPR052177">
    <property type="entry name" value="Divisome_Glycosyl_Hydrolase"/>
</dbReference>
<dbReference type="PANTHER" id="PTHR43405">
    <property type="entry name" value="GLYCOSYL HYDROLASE DIGH"/>
    <property type="match status" value="1"/>
</dbReference>
<feature type="domain" description="SH3b" evidence="4">
    <location>
        <begin position="506"/>
        <end position="566"/>
    </location>
</feature>
<keyword evidence="1 3" id="KW-0732">Signal</keyword>
<protein>
    <recommendedName>
        <fullName evidence="4">SH3b domain-containing protein</fullName>
    </recommendedName>
</protein>
<dbReference type="STRING" id="642492.Clole_1538"/>
<name>F2JJY2_CELLD</name>
<dbReference type="CDD" id="cd00551">
    <property type="entry name" value="AmyAc_family"/>
    <property type="match status" value="1"/>
</dbReference>
<evidence type="ECO:0000256" key="2">
    <source>
        <dbReference type="SAM" id="MobiDB-lite"/>
    </source>
</evidence>
<feature type="domain" description="SH3b" evidence="4">
    <location>
        <begin position="422"/>
        <end position="485"/>
    </location>
</feature>
<dbReference type="HOGENOM" id="CLU_481211_0_0_9"/>
<evidence type="ECO:0000256" key="1">
    <source>
        <dbReference type="ARBA" id="ARBA00022729"/>
    </source>
</evidence>
<evidence type="ECO:0000313" key="5">
    <source>
        <dbReference type="EMBL" id="ADZ83264.1"/>
    </source>
</evidence>
<feature type="compositionally biased region" description="Low complexity" evidence="2">
    <location>
        <begin position="394"/>
        <end position="417"/>
    </location>
</feature>
<dbReference type="AlphaFoldDB" id="F2JJY2"/>
<dbReference type="RefSeq" id="WP_013656562.1">
    <property type="nucleotide sequence ID" value="NC_015275.1"/>
</dbReference>